<evidence type="ECO:0000256" key="1">
    <source>
        <dbReference type="ARBA" id="ARBA00022723"/>
    </source>
</evidence>
<evidence type="ECO:0000256" key="4">
    <source>
        <dbReference type="ARBA" id="ARBA00030762"/>
    </source>
</evidence>
<dbReference type="InterPro" id="IPR014710">
    <property type="entry name" value="RmlC-like_jellyroll"/>
</dbReference>
<dbReference type="PANTHER" id="PTHR42742">
    <property type="entry name" value="TRANSCRIPTIONAL REPRESSOR MPRA"/>
    <property type="match status" value="1"/>
</dbReference>
<evidence type="ECO:0000313" key="10">
    <source>
        <dbReference type="Proteomes" id="UP000886743"/>
    </source>
</evidence>
<dbReference type="InterPro" id="IPR051804">
    <property type="entry name" value="Carb_Metab_Reg_Kinase/Isom"/>
</dbReference>
<dbReference type="InterPro" id="IPR011051">
    <property type="entry name" value="RmlC_Cupin_sf"/>
</dbReference>
<dbReference type="PIRSF" id="PIRSF036894">
    <property type="entry name" value="PMI_Firm_short"/>
    <property type="match status" value="1"/>
</dbReference>
<evidence type="ECO:0000256" key="6">
    <source>
        <dbReference type="PIRSR" id="PIRSR036894-2"/>
    </source>
</evidence>
<feature type="domain" description="Phosphomannose isomerase type I catalytic" evidence="7">
    <location>
        <begin position="6"/>
        <end position="110"/>
    </location>
</feature>
<dbReference type="InterPro" id="IPR049071">
    <property type="entry name" value="MPI_cupin_dom"/>
</dbReference>
<dbReference type="InterPro" id="IPR046457">
    <property type="entry name" value="PMI_typeI_cat"/>
</dbReference>
<reference evidence="9" key="2">
    <citation type="journal article" date="2021" name="PeerJ">
        <title>Extensive microbial diversity within the chicken gut microbiome revealed by metagenomics and culture.</title>
        <authorList>
            <person name="Gilroy R."/>
            <person name="Ravi A."/>
            <person name="Getino M."/>
            <person name="Pursley I."/>
            <person name="Horton D.L."/>
            <person name="Alikhan N.F."/>
            <person name="Baker D."/>
            <person name="Gharbi K."/>
            <person name="Hall N."/>
            <person name="Watson M."/>
            <person name="Adriaenssens E.M."/>
            <person name="Foster-Nyarko E."/>
            <person name="Jarju S."/>
            <person name="Secka A."/>
            <person name="Antonio M."/>
            <person name="Oren A."/>
            <person name="Chaudhuri R.R."/>
            <person name="La Ragione R."/>
            <person name="Hildebrand F."/>
            <person name="Pallen M.J."/>
        </authorList>
    </citation>
    <scope>NUCLEOTIDE SEQUENCE</scope>
    <source>
        <strain evidence="9">4920</strain>
    </source>
</reference>
<dbReference type="CDD" id="cd07010">
    <property type="entry name" value="cupin_PMI_type_I_N_bac"/>
    <property type="match status" value="1"/>
</dbReference>
<dbReference type="AlphaFoldDB" id="A0A9D1NIH6"/>
<dbReference type="GO" id="GO:0005975">
    <property type="term" value="P:carbohydrate metabolic process"/>
    <property type="evidence" value="ECO:0007669"/>
    <property type="project" value="InterPro"/>
</dbReference>
<dbReference type="Gene3D" id="2.60.120.10">
    <property type="entry name" value="Jelly Rolls"/>
    <property type="match status" value="2"/>
</dbReference>
<dbReference type="SUPFAM" id="SSF51182">
    <property type="entry name" value="RmlC-like cupins"/>
    <property type="match status" value="1"/>
</dbReference>
<keyword evidence="2 5" id="KW-0862">Zinc</keyword>
<dbReference type="EMBL" id="DVOF01000167">
    <property type="protein sequence ID" value="HIV03063.1"/>
    <property type="molecule type" value="Genomic_DNA"/>
</dbReference>
<keyword evidence="9" id="KW-0413">Isomerase</keyword>
<proteinExistence type="predicted"/>
<name>A0A9D1NIH6_9FIRM</name>
<dbReference type="PANTHER" id="PTHR42742:SF3">
    <property type="entry name" value="FRUCTOKINASE"/>
    <property type="match status" value="1"/>
</dbReference>
<dbReference type="GO" id="GO:0008270">
    <property type="term" value="F:zinc ion binding"/>
    <property type="evidence" value="ECO:0007669"/>
    <property type="project" value="InterPro"/>
</dbReference>
<evidence type="ECO:0000256" key="5">
    <source>
        <dbReference type="PIRSR" id="PIRSR036894-1"/>
    </source>
</evidence>
<feature type="binding site" evidence="5">
    <location>
        <position position="178"/>
    </location>
    <ligand>
        <name>Zn(2+)</name>
        <dbReference type="ChEBI" id="CHEBI:29105"/>
    </ligand>
</feature>
<evidence type="ECO:0000313" key="9">
    <source>
        <dbReference type="EMBL" id="HIV03063.1"/>
    </source>
</evidence>
<dbReference type="GO" id="GO:0004476">
    <property type="term" value="F:mannose-6-phosphate isomerase activity"/>
    <property type="evidence" value="ECO:0007669"/>
    <property type="project" value="InterPro"/>
</dbReference>
<feature type="active site" evidence="6">
    <location>
        <position position="198"/>
    </location>
</feature>
<feature type="domain" description="Mannose-6-phosphate isomerase cupin" evidence="8">
    <location>
        <begin position="250"/>
        <end position="322"/>
    </location>
</feature>
<reference evidence="9" key="1">
    <citation type="submission" date="2020-10" db="EMBL/GenBank/DDBJ databases">
        <authorList>
            <person name="Gilroy R."/>
        </authorList>
    </citation>
    <scope>NUCLEOTIDE SEQUENCE</scope>
    <source>
        <strain evidence="9">4920</strain>
    </source>
</reference>
<feature type="binding site" evidence="5">
    <location>
        <position position="102"/>
    </location>
    <ligand>
        <name>Zn(2+)</name>
        <dbReference type="ChEBI" id="CHEBI:29105"/>
    </ligand>
</feature>
<protein>
    <recommendedName>
        <fullName evidence="3">Phosphohexomutase</fullName>
    </recommendedName>
    <alternativeName>
        <fullName evidence="4">Phosphomannose isomerase</fullName>
    </alternativeName>
</protein>
<organism evidence="9 10">
    <name type="scientific">Candidatus Aphodoplasma excrementigallinarum</name>
    <dbReference type="NCBI Taxonomy" id="2840673"/>
    <lineage>
        <taxon>Bacteria</taxon>
        <taxon>Bacillati</taxon>
        <taxon>Bacillota</taxon>
        <taxon>Clostridia</taxon>
        <taxon>Eubacteriales</taxon>
        <taxon>Candidatus Aphodoplasma</taxon>
    </lineage>
</organism>
<dbReference type="Pfam" id="PF20511">
    <property type="entry name" value="PMI_typeI_cat"/>
    <property type="match status" value="1"/>
</dbReference>
<keyword evidence="1 5" id="KW-0479">Metal-binding</keyword>
<dbReference type="Proteomes" id="UP000886743">
    <property type="component" value="Unassembled WGS sequence"/>
</dbReference>
<evidence type="ECO:0000259" key="8">
    <source>
        <dbReference type="Pfam" id="PF21621"/>
    </source>
</evidence>
<comment type="cofactor">
    <cofactor evidence="5">
        <name>Zn(2+)</name>
        <dbReference type="ChEBI" id="CHEBI:29105"/>
    </cofactor>
    <text evidence="5">Binds 1 zinc ion per subunit.</text>
</comment>
<dbReference type="InterPro" id="IPR014628">
    <property type="entry name" value="Man6P_isomerase_Firm_short"/>
</dbReference>
<sequence>MLEPLKMHPVYKEPIWGGKNLREKYGKDIPSDTTGEAWEVAAHKNGQSTVTGGALDGKTLGEAIELLGKDLLGDYVAQKYPDKFPLLVKFLDCNDKLSVQVHPDDAYAKAHENGELGKTEMWYILDAKPGAKLIYGFNRDVTKEEFARAIETNTLDTIMNYVDVEPGDCFFIPSKTLHALLDGLLVAEIQQNSDTTYRVYDFGRVDKNGNARELHIAKSVEVTNLSSSKGGEKVAPKAEKIEGGTKYPLCKCEYFDTVKYEADGTVPFETNRQSFELIIVYEGAAELAYEGGSMALKAGDSVVVPAYLGAYSIEGKCGFLKSEVPVL</sequence>
<evidence type="ECO:0000256" key="2">
    <source>
        <dbReference type="ARBA" id="ARBA00022833"/>
    </source>
</evidence>
<feature type="binding site" evidence="5">
    <location>
        <position position="120"/>
    </location>
    <ligand>
        <name>Zn(2+)</name>
        <dbReference type="ChEBI" id="CHEBI:29105"/>
    </ligand>
</feature>
<evidence type="ECO:0000256" key="3">
    <source>
        <dbReference type="ARBA" id="ARBA00029741"/>
    </source>
</evidence>
<gene>
    <name evidence="9" type="ORF">IAC74_05760</name>
</gene>
<evidence type="ECO:0000259" key="7">
    <source>
        <dbReference type="Pfam" id="PF20511"/>
    </source>
</evidence>
<dbReference type="Pfam" id="PF21621">
    <property type="entry name" value="MPI_cupin_dom"/>
    <property type="match status" value="1"/>
</dbReference>
<accession>A0A9D1NIH6</accession>
<comment type="caution">
    <text evidence="9">The sequence shown here is derived from an EMBL/GenBank/DDBJ whole genome shotgun (WGS) entry which is preliminary data.</text>
</comment>